<dbReference type="STRING" id="1802301.A2664_00470"/>
<dbReference type="Proteomes" id="UP000178873">
    <property type="component" value="Unassembled WGS sequence"/>
</dbReference>
<accession>A0A1G2M2K2</accession>
<feature type="transmembrane region" description="Helical" evidence="1">
    <location>
        <begin position="27"/>
        <end position="50"/>
    </location>
</feature>
<keyword evidence="1" id="KW-1133">Transmembrane helix</keyword>
<proteinExistence type="predicted"/>
<organism evidence="2 3">
    <name type="scientific">Candidatus Taylorbacteria bacterium RIFCSPHIGHO2_01_FULL_46_22b</name>
    <dbReference type="NCBI Taxonomy" id="1802301"/>
    <lineage>
        <taxon>Bacteria</taxon>
        <taxon>Candidatus Tayloriibacteriota</taxon>
    </lineage>
</organism>
<comment type="caution">
    <text evidence="2">The sequence shown here is derived from an EMBL/GenBank/DDBJ whole genome shotgun (WGS) entry which is preliminary data.</text>
</comment>
<dbReference type="AlphaFoldDB" id="A0A1G2M2K2"/>
<gene>
    <name evidence="2" type="ORF">A2664_00470</name>
</gene>
<evidence type="ECO:0000313" key="3">
    <source>
        <dbReference type="Proteomes" id="UP000178873"/>
    </source>
</evidence>
<keyword evidence="1" id="KW-0472">Membrane</keyword>
<keyword evidence="1" id="KW-0812">Transmembrane</keyword>
<sequence>MRPIDVKKLKYKDKLASKRRRSFHIKAVLIGVAVVVVIVGIGYVLFYASWLKVTNITFEGLTGGHQNDVQKVVDGALGRKILGIPIGRDIFFVRSGPLETDLISQFSFIESVSVQKKYFHTLKISATERQAEGVWCFVPRPLGEARSEGAATQSSPDCRYFDHGGVTFGQAIQSSGVLLLNVNDLRVASASTSLTTVDPRFLEAIQTVVPVLTGQDVKIKNITIPVGTYTEFDILTGDAYLIKFSLDSDIKNQLDIFRIFRTQKMANGVFHPQYVDLRFDGRIYYK</sequence>
<evidence type="ECO:0000256" key="1">
    <source>
        <dbReference type="SAM" id="Phobius"/>
    </source>
</evidence>
<evidence type="ECO:0008006" key="4">
    <source>
        <dbReference type="Google" id="ProtNLM"/>
    </source>
</evidence>
<dbReference type="EMBL" id="MHRF01000009">
    <property type="protein sequence ID" value="OHA18043.1"/>
    <property type="molecule type" value="Genomic_DNA"/>
</dbReference>
<protein>
    <recommendedName>
        <fullName evidence="4">POTRA domain-containing protein</fullName>
    </recommendedName>
</protein>
<evidence type="ECO:0000313" key="2">
    <source>
        <dbReference type="EMBL" id="OHA18043.1"/>
    </source>
</evidence>
<reference evidence="2 3" key="1">
    <citation type="journal article" date="2016" name="Nat. Commun.">
        <title>Thousands of microbial genomes shed light on interconnected biogeochemical processes in an aquifer system.</title>
        <authorList>
            <person name="Anantharaman K."/>
            <person name="Brown C.T."/>
            <person name="Hug L.A."/>
            <person name="Sharon I."/>
            <person name="Castelle C.J."/>
            <person name="Probst A.J."/>
            <person name="Thomas B.C."/>
            <person name="Singh A."/>
            <person name="Wilkins M.J."/>
            <person name="Karaoz U."/>
            <person name="Brodie E.L."/>
            <person name="Williams K.H."/>
            <person name="Hubbard S.S."/>
            <person name="Banfield J.F."/>
        </authorList>
    </citation>
    <scope>NUCLEOTIDE SEQUENCE [LARGE SCALE GENOMIC DNA]</scope>
</reference>
<name>A0A1G2M2K2_9BACT</name>